<organism evidence="1 2">
    <name type="scientific">Actinoplanes subglobosus</name>
    <dbReference type="NCBI Taxonomy" id="1547892"/>
    <lineage>
        <taxon>Bacteria</taxon>
        <taxon>Bacillati</taxon>
        <taxon>Actinomycetota</taxon>
        <taxon>Actinomycetes</taxon>
        <taxon>Micromonosporales</taxon>
        <taxon>Micromonosporaceae</taxon>
        <taxon>Actinoplanes</taxon>
    </lineage>
</organism>
<accession>A0ABV8J653</accession>
<dbReference type="InterPro" id="IPR025633">
    <property type="entry name" value="DUF4291"/>
</dbReference>
<comment type="caution">
    <text evidence="1">The sequence shown here is derived from an EMBL/GenBank/DDBJ whole genome shotgun (WGS) entry which is preliminary data.</text>
</comment>
<dbReference type="PANTHER" id="PTHR38567">
    <property type="entry name" value="DUF4291 DOMAIN-CONTAINING PROTEIN"/>
    <property type="match status" value="1"/>
</dbReference>
<evidence type="ECO:0000313" key="2">
    <source>
        <dbReference type="Proteomes" id="UP001595867"/>
    </source>
</evidence>
<dbReference type="EMBL" id="JBHSBL010000024">
    <property type="protein sequence ID" value="MFC4070495.1"/>
    <property type="molecule type" value="Genomic_DNA"/>
</dbReference>
<keyword evidence="2" id="KW-1185">Reference proteome</keyword>
<dbReference type="RefSeq" id="WP_378071372.1">
    <property type="nucleotide sequence ID" value="NZ_JBHSBL010000024.1"/>
</dbReference>
<protein>
    <submittedName>
        <fullName evidence="1">DUF4291 domain-containing protein</fullName>
    </submittedName>
</protein>
<evidence type="ECO:0000313" key="1">
    <source>
        <dbReference type="EMBL" id="MFC4070495.1"/>
    </source>
</evidence>
<proteinExistence type="predicted"/>
<dbReference type="PANTHER" id="PTHR38567:SF1">
    <property type="entry name" value="DUF4291 DOMAIN-CONTAINING PROTEIN"/>
    <property type="match status" value="1"/>
</dbReference>
<sequence>MPPQRQIRADFDAGTIVMYQAYPPAIADAALAAGRFVAPFSFTRMTWIKPSLLWLMHRSNWARKPGQERILAVRMTRTGWEEALSQAVLTAPEPAIHGSAAAWAKEFEAARVHVQWDPERTLRGAALNHYSIQVGVGRALIGAFAEEWVVGLTDLTPIVHRIDTLIRSGHAAKAQRLLPPERPYPLDPVIARTLHADQPR</sequence>
<dbReference type="Pfam" id="PF14124">
    <property type="entry name" value="DUF4291"/>
    <property type="match status" value="1"/>
</dbReference>
<dbReference type="Proteomes" id="UP001595867">
    <property type="component" value="Unassembled WGS sequence"/>
</dbReference>
<gene>
    <name evidence="1" type="ORF">ACFO0C_36660</name>
</gene>
<name>A0ABV8J653_9ACTN</name>
<reference evidence="2" key="1">
    <citation type="journal article" date="2019" name="Int. J. Syst. Evol. Microbiol.">
        <title>The Global Catalogue of Microorganisms (GCM) 10K type strain sequencing project: providing services to taxonomists for standard genome sequencing and annotation.</title>
        <authorList>
            <consortium name="The Broad Institute Genomics Platform"/>
            <consortium name="The Broad Institute Genome Sequencing Center for Infectious Disease"/>
            <person name="Wu L."/>
            <person name="Ma J."/>
        </authorList>
    </citation>
    <scope>NUCLEOTIDE SEQUENCE [LARGE SCALE GENOMIC DNA]</scope>
    <source>
        <strain evidence="2">TBRC 5832</strain>
    </source>
</reference>